<dbReference type="SUPFAM" id="SSF56059">
    <property type="entry name" value="Glutathione synthetase ATP-binding domain-like"/>
    <property type="match status" value="1"/>
</dbReference>
<dbReference type="PANTHER" id="PTHR23132">
    <property type="entry name" value="D-ALANINE--D-ALANINE LIGASE"/>
    <property type="match status" value="1"/>
</dbReference>
<dbReference type="InterPro" id="IPR011095">
    <property type="entry name" value="Dala_Dala_lig_C"/>
</dbReference>
<accession>A0A839IMT4</accession>
<dbReference type="Gene3D" id="3.30.470.20">
    <property type="entry name" value="ATP-grasp fold, B domain"/>
    <property type="match status" value="1"/>
</dbReference>
<keyword evidence="6" id="KW-1185">Reference proteome</keyword>
<evidence type="ECO:0000313" key="6">
    <source>
        <dbReference type="Proteomes" id="UP000565262"/>
    </source>
</evidence>
<evidence type="ECO:0000313" key="5">
    <source>
        <dbReference type="EMBL" id="MBB1485787.1"/>
    </source>
</evidence>
<keyword evidence="3" id="KW-0067">ATP-binding</keyword>
<dbReference type="PROSITE" id="PS50975">
    <property type="entry name" value="ATP_GRASP"/>
    <property type="match status" value="1"/>
</dbReference>
<dbReference type="Gene3D" id="3.30.1490.20">
    <property type="entry name" value="ATP-grasp fold, A domain"/>
    <property type="match status" value="1"/>
</dbReference>
<dbReference type="Pfam" id="PF07478">
    <property type="entry name" value="Dala_Dala_lig_C"/>
    <property type="match status" value="1"/>
</dbReference>
<reference evidence="5 6" key="1">
    <citation type="submission" date="2020-08" db="EMBL/GenBank/DDBJ databases">
        <title>Oceanospirillum sp. nov. isolated from marine sediment.</title>
        <authorList>
            <person name="Ji X."/>
        </authorList>
    </citation>
    <scope>NUCLEOTIDE SEQUENCE [LARGE SCALE GENOMIC DNA]</scope>
    <source>
        <strain evidence="5 6">D5</strain>
    </source>
</reference>
<comment type="similarity">
    <text evidence="1">Belongs to the D-alanine--D-alanine ligase family.</text>
</comment>
<dbReference type="PANTHER" id="PTHR23132:SF23">
    <property type="entry name" value="D-ALANINE--D-ALANINE LIGASE B"/>
    <property type="match status" value="1"/>
</dbReference>
<comment type="caution">
    <text evidence="5">The sequence shown here is derived from an EMBL/GenBank/DDBJ whole genome shotgun (WGS) entry which is preliminary data.</text>
</comment>
<keyword evidence="2" id="KW-0436">Ligase</keyword>
<dbReference type="GO" id="GO:0005524">
    <property type="term" value="F:ATP binding"/>
    <property type="evidence" value="ECO:0007669"/>
    <property type="project" value="UniProtKB-UniRule"/>
</dbReference>
<feature type="domain" description="ATP-grasp" evidence="4">
    <location>
        <begin position="145"/>
        <end position="355"/>
    </location>
</feature>
<dbReference type="GO" id="GO:0008716">
    <property type="term" value="F:D-alanine-D-alanine ligase activity"/>
    <property type="evidence" value="ECO:0007669"/>
    <property type="project" value="InterPro"/>
</dbReference>
<evidence type="ECO:0000256" key="3">
    <source>
        <dbReference type="PROSITE-ProRule" id="PRU00409"/>
    </source>
</evidence>
<dbReference type="EMBL" id="JACJFM010000004">
    <property type="protein sequence ID" value="MBB1485787.1"/>
    <property type="molecule type" value="Genomic_DNA"/>
</dbReference>
<dbReference type="AlphaFoldDB" id="A0A839IMT4"/>
<keyword evidence="3" id="KW-0547">Nucleotide-binding</keyword>
<sequence length="366" mass="41446">MIESNVSKEFLDELILECRNIAHQVELIFITNLIDGDIQEYTENGLSMTSQYYKESDVSFVLQTFEKLGFSVRPFYNEIDFIKWASNESNIKSSNRWQMVITTAEGGEGEGRRALIPSFCNLIGLPCWNSPAHGCSVARHKFHANKILSSCGIKVPETWYFLYERLEWMHNSSPDIGTKVIIKPAWEGTSKGIDEESIIVVDDDFSNVVSIRAHRFGQSCVVQEFKTGYEVGVPIIAPLSPKAVGLIGFADGDKLRYGQRARTFVDENIKKTAQTFLFDELPSLQAKRALTSAERAFDVLSMKGLGRIDMRIDEDGEAWIFDTNESPPLLPRSSFVQLFEKIGYDFKDVISIMIAANITRYNQMKI</sequence>
<evidence type="ECO:0000256" key="1">
    <source>
        <dbReference type="ARBA" id="ARBA00010871"/>
    </source>
</evidence>
<evidence type="ECO:0000256" key="2">
    <source>
        <dbReference type="ARBA" id="ARBA00022598"/>
    </source>
</evidence>
<dbReference type="InterPro" id="IPR013815">
    <property type="entry name" value="ATP_grasp_subdomain_1"/>
</dbReference>
<dbReference type="RefSeq" id="WP_182807578.1">
    <property type="nucleotide sequence ID" value="NZ_JACJFM010000004.1"/>
</dbReference>
<dbReference type="Proteomes" id="UP000565262">
    <property type="component" value="Unassembled WGS sequence"/>
</dbReference>
<name>A0A839IMT4_9GAMM</name>
<organism evidence="5 6">
    <name type="scientific">Oceanospirillum sediminis</name>
    <dbReference type="NCBI Taxonomy" id="2760088"/>
    <lineage>
        <taxon>Bacteria</taxon>
        <taxon>Pseudomonadati</taxon>
        <taxon>Pseudomonadota</taxon>
        <taxon>Gammaproteobacteria</taxon>
        <taxon>Oceanospirillales</taxon>
        <taxon>Oceanospirillaceae</taxon>
        <taxon>Oceanospirillum</taxon>
    </lineage>
</organism>
<proteinExistence type="inferred from homology"/>
<dbReference type="GO" id="GO:0046872">
    <property type="term" value="F:metal ion binding"/>
    <property type="evidence" value="ECO:0007669"/>
    <property type="project" value="InterPro"/>
</dbReference>
<gene>
    <name evidence="5" type="ORF">H4O21_04070</name>
</gene>
<protein>
    <recommendedName>
        <fullName evidence="4">ATP-grasp domain-containing protein</fullName>
    </recommendedName>
</protein>
<evidence type="ECO:0000259" key="4">
    <source>
        <dbReference type="PROSITE" id="PS50975"/>
    </source>
</evidence>
<dbReference type="InterPro" id="IPR011761">
    <property type="entry name" value="ATP-grasp"/>
</dbReference>